<comment type="caution">
    <text evidence="6">The sequence shown here is derived from an EMBL/GenBank/DDBJ whole genome shotgun (WGS) entry which is preliminary data.</text>
</comment>
<dbReference type="SUPFAM" id="SSF48008">
    <property type="entry name" value="GntR ligand-binding domain-like"/>
    <property type="match status" value="1"/>
</dbReference>
<dbReference type="InterPro" id="IPR008920">
    <property type="entry name" value="TF_FadR/GntR_C"/>
</dbReference>
<name>A0A4R4VRL4_9ACTN</name>
<dbReference type="SMART" id="SM00345">
    <property type="entry name" value="HTH_GNTR"/>
    <property type="match status" value="1"/>
</dbReference>
<evidence type="ECO:0000256" key="1">
    <source>
        <dbReference type="ARBA" id="ARBA00023015"/>
    </source>
</evidence>
<feature type="region of interest" description="Disordered" evidence="4">
    <location>
        <begin position="1"/>
        <end position="32"/>
    </location>
</feature>
<feature type="region of interest" description="Disordered" evidence="4">
    <location>
        <begin position="75"/>
        <end position="117"/>
    </location>
</feature>
<dbReference type="Gene3D" id="1.20.120.530">
    <property type="entry name" value="GntR ligand-binding domain-like"/>
    <property type="match status" value="1"/>
</dbReference>
<keyword evidence="3" id="KW-0804">Transcription</keyword>
<keyword evidence="2" id="KW-0238">DNA-binding</keyword>
<dbReference type="Proteomes" id="UP000295258">
    <property type="component" value="Unassembled WGS sequence"/>
</dbReference>
<evidence type="ECO:0000256" key="3">
    <source>
        <dbReference type="ARBA" id="ARBA00023163"/>
    </source>
</evidence>
<dbReference type="InterPro" id="IPR000524">
    <property type="entry name" value="Tscrpt_reg_HTH_GntR"/>
</dbReference>
<evidence type="ECO:0000313" key="7">
    <source>
        <dbReference type="Proteomes" id="UP000295258"/>
    </source>
</evidence>
<dbReference type="CDD" id="cd07377">
    <property type="entry name" value="WHTH_GntR"/>
    <property type="match status" value="1"/>
</dbReference>
<dbReference type="PANTHER" id="PTHR43537:SF45">
    <property type="entry name" value="GNTR FAMILY REGULATORY PROTEIN"/>
    <property type="match status" value="1"/>
</dbReference>
<feature type="domain" description="HTH gntR-type" evidence="5">
    <location>
        <begin position="130"/>
        <end position="197"/>
    </location>
</feature>
<sequence>MPSTRRKVPDGRARDLAQAGADPRGRRLLRRPVARFSAPAPGAWTAGGVRRGQCRTGGLRDLRKRLRRHRRRLGAFARRRVADGRARQPGRRHSGSGGAGRVRDQTRRGRGSTVTVTRADDGAVDSGEREHGVSLVHARLRDALIRGELEAGQVLSQVQLAERYGVSRTPLREALRLLEREGLVVSEPRRRVRVAPFSIEDLDQIYALRISLEILALRLTLPRLTDEAIARIAELEQTMRRHAENHDYDAWHEPHREFHRSCLTLAGDRLLADIERAADHAERYRFSYTTQVPTAWGQGLREHHEILVAVRDRDVEAASVALARHYARVALSAAALLVPEYDPRAIREALRMVLRSPDDEIV</sequence>
<dbReference type="InterPro" id="IPR036390">
    <property type="entry name" value="WH_DNA-bd_sf"/>
</dbReference>
<evidence type="ECO:0000313" key="6">
    <source>
        <dbReference type="EMBL" id="TDD05843.1"/>
    </source>
</evidence>
<dbReference type="AlphaFoldDB" id="A0A4R4VRL4"/>
<keyword evidence="7" id="KW-1185">Reference proteome</keyword>
<dbReference type="EMBL" id="SMKO01000036">
    <property type="protein sequence ID" value="TDD05843.1"/>
    <property type="molecule type" value="Genomic_DNA"/>
</dbReference>
<dbReference type="Pfam" id="PF00392">
    <property type="entry name" value="GntR"/>
    <property type="match status" value="1"/>
</dbReference>
<dbReference type="PRINTS" id="PR00035">
    <property type="entry name" value="HTHGNTR"/>
</dbReference>
<evidence type="ECO:0000256" key="4">
    <source>
        <dbReference type="SAM" id="MobiDB-lite"/>
    </source>
</evidence>
<dbReference type="InterPro" id="IPR036388">
    <property type="entry name" value="WH-like_DNA-bd_sf"/>
</dbReference>
<dbReference type="PANTHER" id="PTHR43537">
    <property type="entry name" value="TRANSCRIPTIONAL REGULATOR, GNTR FAMILY"/>
    <property type="match status" value="1"/>
</dbReference>
<evidence type="ECO:0000259" key="5">
    <source>
        <dbReference type="PROSITE" id="PS50949"/>
    </source>
</evidence>
<keyword evidence="1" id="KW-0805">Transcription regulation</keyword>
<dbReference type="SMART" id="SM00895">
    <property type="entry name" value="FCD"/>
    <property type="match status" value="1"/>
</dbReference>
<proteinExistence type="predicted"/>
<organism evidence="6 7">
    <name type="scientific">Nonomuraea deserti</name>
    <dbReference type="NCBI Taxonomy" id="1848322"/>
    <lineage>
        <taxon>Bacteria</taxon>
        <taxon>Bacillati</taxon>
        <taxon>Actinomycetota</taxon>
        <taxon>Actinomycetes</taxon>
        <taxon>Streptosporangiales</taxon>
        <taxon>Streptosporangiaceae</taxon>
        <taxon>Nonomuraea</taxon>
    </lineage>
</organism>
<dbReference type="GO" id="GO:0003677">
    <property type="term" value="F:DNA binding"/>
    <property type="evidence" value="ECO:0007669"/>
    <property type="project" value="UniProtKB-KW"/>
</dbReference>
<dbReference type="GO" id="GO:0003700">
    <property type="term" value="F:DNA-binding transcription factor activity"/>
    <property type="evidence" value="ECO:0007669"/>
    <property type="project" value="InterPro"/>
</dbReference>
<accession>A0A4R4VRL4</accession>
<dbReference type="InterPro" id="IPR011711">
    <property type="entry name" value="GntR_C"/>
</dbReference>
<evidence type="ECO:0000256" key="2">
    <source>
        <dbReference type="ARBA" id="ARBA00023125"/>
    </source>
</evidence>
<dbReference type="Gene3D" id="1.10.10.10">
    <property type="entry name" value="Winged helix-like DNA-binding domain superfamily/Winged helix DNA-binding domain"/>
    <property type="match status" value="1"/>
</dbReference>
<dbReference type="PROSITE" id="PS50949">
    <property type="entry name" value="HTH_GNTR"/>
    <property type="match status" value="1"/>
</dbReference>
<dbReference type="Pfam" id="PF07729">
    <property type="entry name" value="FCD"/>
    <property type="match status" value="1"/>
</dbReference>
<dbReference type="SUPFAM" id="SSF46785">
    <property type="entry name" value="Winged helix' DNA-binding domain"/>
    <property type="match status" value="1"/>
</dbReference>
<gene>
    <name evidence="6" type="ORF">E1292_16375</name>
</gene>
<protein>
    <submittedName>
        <fullName evidence="6">GntR family transcriptional regulator</fullName>
    </submittedName>
</protein>
<reference evidence="6 7" key="1">
    <citation type="submission" date="2019-03" db="EMBL/GenBank/DDBJ databases">
        <title>Draft genome sequences of novel Actinobacteria.</title>
        <authorList>
            <person name="Sahin N."/>
            <person name="Ay H."/>
            <person name="Saygin H."/>
        </authorList>
    </citation>
    <scope>NUCLEOTIDE SEQUENCE [LARGE SCALE GENOMIC DNA]</scope>
    <source>
        <strain evidence="6 7">KC310</strain>
    </source>
</reference>